<evidence type="ECO:0000313" key="1">
    <source>
        <dbReference type="EMBL" id="GJT80725.1"/>
    </source>
</evidence>
<protein>
    <submittedName>
        <fullName evidence="1">Uncharacterized protein</fullName>
    </submittedName>
</protein>
<evidence type="ECO:0000313" key="2">
    <source>
        <dbReference type="Proteomes" id="UP001151760"/>
    </source>
</evidence>
<keyword evidence="2" id="KW-1185">Reference proteome</keyword>
<dbReference type="EMBL" id="BQNB010019019">
    <property type="protein sequence ID" value="GJT80725.1"/>
    <property type="molecule type" value="Genomic_DNA"/>
</dbReference>
<organism evidence="1 2">
    <name type="scientific">Tanacetum coccineum</name>
    <dbReference type="NCBI Taxonomy" id="301880"/>
    <lineage>
        <taxon>Eukaryota</taxon>
        <taxon>Viridiplantae</taxon>
        <taxon>Streptophyta</taxon>
        <taxon>Embryophyta</taxon>
        <taxon>Tracheophyta</taxon>
        <taxon>Spermatophyta</taxon>
        <taxon>Magnoliopsida</taxon>
        <taxon>eudicotyledons</taxon>
        <taxon>Gunneridae</taxon>
        <taxon>Pentapetalae</taxon>
        <taxon>asterids</taxon>
        <taxon>campanulids</taxon>
        <taxon>Asterales</taxon>
        <taxon>Asteraceae</taxon>
        <taxon>Asteroideae</taxon>
        <taxon>Anthemideae</taxon>
        <taxon>Anthemidinae</taxon>
        <taxon>Tanacetum</taxon>
    </lineage>
</organism>
<proteinExistence type="predicted"/>
<comment type="caution">
    <text evidence="1">The sequence shown here is derived from an EMBL/GenBank/DDBJ whole genome shotgun (WGS) entry which is preliminary data.</text>
</comment>
<accession>A0ABQ5GZC6</accession>
<reference evidence="1" key="1">
    <citation type="journal article" date="2022" name="Int. J. Mol. Sci.">
        <title>Draft Genome of Tanacetum Coccineum: Genomic Comparison of Closely Related Tanacetum-Family Plants.</title>
        <authorList>
            <person name="Yamashiro T."/>
            <person name="Shiraishi A."/>
            <person name="Nakayama K."/>
            <person name="Satake H."/>
        </authorList>
    </citation>
    <scope>NUCLEOTIDE SEQUENCE</scope>
</reference>
<sequence length="108" mass="11992">MKITVVTLVEEQMSPWKAYNEVMEVLVRCWSDGDMVLTSVLVKWFPFTKCDSDEAQTSEHGGDVFDLIGDVDPTDEDGDIGMGDSTGVLTSLSGEIFSRGKKCREIKH</sequence>
<gene>
    <name evidence="1" type="ORF">Tco_1055067</name>
</gene>
<name>A0ABQ5GZC6_9ASTR</name>
<reference evidence="1" key="2">
    <citation type="submission" date="2022-01" db="EMBL/GenBank/DDBJ databases">
        <authorList>
            <person name="Yamashiro T."/>
            <person name="Shiraishi A."/>
            <person name="Satake H."/>
            <person name="Nakayama K."/>
        </authorList>
    </citation>
    <scope>NUCLEOTIDE SEQUENCE</scope>
</reference>
<dbReference type="Proteomes" id="UP001151760">
    <property type="component" value="Unassembled WGS sequence"/>
</dbReference>